<gene>
    <name evidence="2" type="ORF">FXO26_25980</name>
</gene>
<dbReference type="RefSeq" id="WP_082642599.1">
    <property type="nucleotide sequence ID" value="NZ_VSRO01000017.1"/>
</dbReference>
<dbReference type="AlphaFoldDB" id="A0A5D3G564"/>
<dbReference type="Pfam" id="PF04965">
    <property type="entry name" value="GPW_gp25"/>
    <property type="match status" value="1"/>
</dbReference>
<protein>
    <submittedName>
        <fullName evidence="2">Type VI secretion system lysozyme-like protein</fullName>
    </submittedName>
</protein>
<dbReference type="EMBL" id="VSRO01000017">
    <property type="protein sequence ID" value="TYK54745.1"/>
    <property type="molecule type" value="Genomic_DNA"/>
</dbReference>
<dbReference type="PANTHER" id="PTHR38595:SF1">
    <property type="entry name" value="TYPE VI SECRETION SYSTEM COMPONENT TSSE1"/>
    <property type="match status" value="1"/>
</dbReference>
<reference evidence="2 3" key="2">
    <citation type="submission" date="2019-08" db="EMBL/GenBank/DDBJ databases">
        <authorList>
            <person name="Brilhante M."/>
            <person name="Perreten V."/>
        </authorList>
    </citation>
    <scope>NUCLEOTIDE SEQUENCE [LARGE SCALE GENOMIC DNA]</scope>
    <source>
        <strain evidence="2 3">MCP106</strain>
    </source>
</reference>
<dbReference type="InterPro" id="IPR007048">
    <property type="entry name" value="IraD/Gp25-like"/>
</dbReference>
<comment type="caution">
    <text evidence="2">The sequence shown here is derived from an EMBL/GenBank/DDBJ whole genome shotgun (WGS) entry which is preliminary data.</text>
</comment>
<sequence length="157" mass="17095">MSIATASLLDRLTSSTGAYGNDLTAPPDGVGRLCHELAQLFNSTGLGCFYELSGQPRVARSVLNCGLGNFAGVLLSSVDLKALELRIRTLIRDFEPRVLSHTLQVQLLPGSGSSSYFKFLLQGETRHRASQWSFRLQASWNTESGEVSVQPYGKHHG</sequence>
<name>A0A5D3G564_9PSED</name>
<reference evidence="2 3" key="1">
    <citation type="submission" date="2019-08" db="EMBL/GenBank/DDBJ databases">
        <title>Subclass B2 metallo-beta lactamase from Pseudomonas synxantha.</title>
        <authorList>
            <person name="Poirel L."/>
            <person name="Palmieri M."/>
            <person name="Masseron A."/>
            <person name="Perreten V."/>
            <person name="Nordman P."/>
        </authorList>
    </citation>
    <scope>NUCLEOTIDE SEQUENCE [LARGE SCALE GENOMIC DNA]</scope>
    <source>
        <strain evidence="2 3">MCP106</strain>
    </source>
</reference>
<dbReference type="InterPro" id="IPR053176">
    <property type="entry name" value="T6SS_TssE1-like"/>
</dbReference>
<feature type="domain" description="IraD/Gp25-like" evidence="1">
    <location>
        <begin position="35"/>
        <end position="106"/>
    </location>
</feature>
<dbReference type="PANTHER" id="PTHR38595">
    <property type="entry name" value="CYTOPLASMIC PROTEIN-RELATED"/>
    <property type="match status" value="1"/>
</dbReference>
<evidence type="ECO:0000259" key="1">
    <source>
        <dbReference type="Pfam" id="PF04965"/>
    </source>
</evidence>
<evidence type="ECO:0000313" key="2">
    <source>
        <dbReference type="EMBL" id="TYK54745.1"/>
    </source>
</evidence>
<proteinExistence type="predicted"/>
<dbReference type="Proteomes" id="UP000324029">
    <property type="component" value="Unassembled WGS sequence"/>
</dbReference>
<organism evidence="2 3">
    <name type="scientific">Pseudomonas synxantha</name>
    <dbReference type="NCBI Taxonomy" id="47883"/>
    <lineage>
        <taxon>Bacteria</taxon>
        <taxon>Pseudomonadati</taxon>
        <taxon>Pseudomonadota</taxon>
        <taxon>Gammaproteobacteria</taxon>
        <taxon>Pseudomonadales</taxon>
        <taxon>Pseudomonadaceae</taxon>
        <taxon>Pseudomonas</taxon>
    </lineage>
</organism>
<evidence type="ECO:0000313" key="3">
    <source>
        <dbReference type="Proteomes" id="UP000324029"/>
    </source>
</evidence>
<accession>A0A5D3G564</accession>